<keyword evidence="1" id="KW-0812">Transmembrane</keyword>
<evidence type="ECO:0000313" key="2">
    <source>
        <dbReference type="EMBL" id="MFC5543077.1"/>
    </source>
</evidence>
<name>A0ABW0RGA7_9BACL</name>
<reference evidence="3" key="1">
    <citation type="journal article" date="2019" name="Int. J. Syst. Evol. Microbiol.">
        <title>The Global Catalogue of Microorganisms (GCM) 10K type strain sequencing project: providing services to taxonomists for standard genome sequencing and annotation.</title>
        <authorList>
            <consortium name="The Broad Institute Genomics Platform"/>
            <consortium name="The Broad Institute Genome Sequencing Center for Infectious Disease"/>
            <person name="Wu L."/>
            <person name="Ma J."/>
        </authorList>
    </citation>
    <scope>NUCLEOTIDE SEQUENCE [LARGE SCALE GENOMIC DNA]</scope>
    <source>
        <strain evidence="3">CCUG 56331</strain>
    </source>
</reference>
<protein>
    <submittedName>
        <fullName evidence="2">Uncharacterized protein</fullName>
    </submittedName>
</protein>
<accession>A0ABW0RGA7</accession>
<sequence>MSDASFHPELGIEYKLNSPMPVKRPFALSPIASLSGQSIYIFLFYFIMQVKIIALLSVHEVGFLLAPAAYAFGAERIDYFSSKLC</sequence>
<feature type="transmembrane region" description="Helical" evidence="1">
    <location>
        <begin position="26"/>
        <end position="46"/>
    </location>
</feature>
<keyword evidence="1" id="KW-0472">Membrane</keyword>
<dbReference type="EMBL" id="JBHSNQ010000189">
    <property type="protein sequence ID" value="MFC5543077.1"/>
    <property type="molecule type" value="Genomic_DNA"/>
</dbReference>
<proteinExistence type="predicted"/>
<dbReference type="RefSeq" id="WP_390310504.1">
    <property type="nucleotide sequence ID" value="NZ_JBHSNQ010000189.1"/>
</dbReference>
<evidence type="ECO:0000256" key="1">
    <source>
        <dbReference type="SAM" id="Phobius"/>
    </source>
</evidence>
<keyword evidence="3" id="KW-1185">Reference proteome</keyword>
<keyword evidence="1" id="KW-1133">Transmembrane helix</keyword>
<gene>
    <name evidence="2" type="ORF">ACFPOH_15315</name>
</gene>
<evidence type="ECO:0000313" key="3">
    <source>
        <dbReference type="Proteomes" id="UP001595978"/>
    </source>
</evidence>
<comment type="caution">
    <text evidence="2">The sequence shown here is derived from an EMBL/GenBank/DDBJ whole genome shotgun (WGS) entry which is preliminary data.</text>
</comment>
<dbReference type="Proteomes" id="UP001595978">
    <property type="component" value="Unassembled WGS sequence"/>
</dbReference>
<feature type="transmembrane region" description="Helical" evidence="1">
    <location>
        <begin position="53"/>
        <end position="73"/>
    </location>
</feature>
<organism evidence="2 3">
    <name type="scientific">Ureibacillus suwonensis</name>
    <dbReference type="NCBI Taxonomy" id="313007"/>
    <lineage>
        <taxon>Bacteria</taxon>
        <taxon>Bacillati</taxon>
        <taxon>Bacillota</taxon>
        <taxon>Bacilli</taxon>
        <taxon>Bacillales</taxon>
        <taxon>Caryophanaceae</taxon>
        <taxon>Ureibacillus</taxon>
    </lineage>
</organism>